<evidence type="ECO:0000259" key="8">
    <source>
        <dbReference type="SMART" id="SM00813"/>
    </source>
</evidence>
<dbReference type="EMBL" id="JANBVO010000007">
    <property type="protein sequence ID" value="KAJ9150644.1"/>
    <property type="molecule type" value="Genomic_DNA"/>
</dbReference>
<dbReference type="InterPro" id="IPR055235">
    <property type="entry name" value="ASD1_cat"/>
</dbReference>
<comment type="catalytic activity">
    <reaction evidence="1">
        <text>Hydrolysis of terminal non-reducing alpha-L-arabinofuranoside residues in alpha-L-arabinosides.</text>
        <dbReference type="EC" id="3.2.1.55"/>
    </reaction>
</comment>
<keyword evidence="10" id="KW-1185">Reference proteome</keyword>
<evidence type="ECO:0000256" key="1">
    <source>
        <dbReference type="ARBA" id="ARBA00001462"/>
    </source>
</evidence>
<evidence type="ECO:0000256" key="4">
    <source>
        <dbReference type="ARBA" id="ARBA00012670"/>
    </source>
</evidence>
<dbReference type="SMART" id="SM00813">
    <property type="entry name" value="Alpha-L-AF_C"/>
    <property type="match status" value="1"/>
</dbReference>
<keyword evidence="6" id="KW-0378">Hydrolase</keyword>
<comment type="similarity">
    <text evidence="3">Belongs to the glycosyl hydrolase 51 family.</text>
</comment>
<comment type="caution">
    <text evidence="9">The sequence shown here is derived from an EMBL/GenBank/DDBJ whole genome shotgun (WGS) entry which is preliminary data.</text>
</comment>
<gene>
    <name evidence="9" type="ORF">NKR23_g3401</name>
</gene>
<dbReference type="Pfam" id="PF06964">
    <property type="entry name" value="Alpha-L-AF_C"/>
    <property type="match status" value="1"/>
</dbReference>
<evidence type="ECO:0000256" key="2">
    <source>
        <dbReference type="ARBA" id="ARBA00004834"/>
    </source>
</evidence>
<dbReference type="PANTHER" id="PTHR31776:SF0">
    <property type="entry name" value="ALPHA-L-ARABINOFURANOSIDASE 1"/>
    <property type="match status" value="1"/>
</dbReference>
<dbReference type="InterPro" id="IPR010720">
    <property type="entry name" value="Alpha-L-AF_C"/>
</dbReference>
<dbReference type="GO" id="GO:0046556">
    <property type="term" value="F:alpha-L-arabinofuranosidase activity"/>
    <property type="evidence" value="ECO:0007669"/>
    <property type="project" value="UniProtKB-EC"/>
</dbReference>
<evidence type="ECO:0000313" key="9">
    <source>
        <dbReference type="EMBL" id="KAJ9150644.1"/>
    </source>
</evidence>
<dbReference type="SUPFAM" id="SSF51445">
    <property type="entry name" value="(Trans)glycosidases"/>
    <property type="match status" value="1"/>
</dbReference>
<dbReference type="AlphaFoldDB" id="A0AA38VLR3"/>
<evidence type="ECO:0000256" key="7">
    <source>
        <dbReference type="ARBA" id="ARBA00023180"/>
    </source>
</evidence>
<comment type="pathway">
    <text evidence="2">Glycan metabolism; L-arabinan degradation.</text>
</comment>
<accession>A0AA38VLR3</accession>
<reference evidence="9" key="1">
    <citation type="submission" date="2022-07" db="EMBL/GenBank/DDBJ databases">
        <title>Fungi with potential for degradation of polypropylene.</title>
        <authorList>
            <person name="Gostincar C."/>
        </authorList>
    </citation>
    <scope>NUCLEOTIDE SEQUENCE</scope>
    <source>
        <strain evidence="9">EXF-13308</strain>
    </source>
</reference>
<dbReference type="EC" id="3.2.1.55" evidence="4"/>
<dbReference type="Pfam" id="PF22848">
    <property type="entry name" value="ASD1_dom"/>
    <property type="match status" value="1"/>
</dbReference>
<protein>
    <recommendedName>
        <fullName evidence="4">non-reducing end alpha-L-arabinofuranosidase</fullName>
        <ecNumber evidence="4">3.2.1.55</ecNumber>
    </recommendedName>
</protein>
<keyword evidence="7" id="KW-0325">Glycoprotein</keyword>
<organism evidence="9 10">
    <name type="scientific">Pleurostoma richardsiae</name>
    <dbReference type="NCBI Taxonomy" id="41990"/>
    <lineage>
        <taxon>Eukaryota</taxon>
        <taxon>Fungi</taxon>
        <taxon>Dikarya</taxon>
        <taxon>Ascomycota</taxon>
        <taxon>Pezizomycotina</taxon>
        <taxon>Sordariomycetes</taxon>
        <taxon>Sordariomycetidae</taxon>
        <taxon>Calosphaeriales</taxon>
        <taxon>Pleurostomataceae</taxon>
        <taxon>Pleurostoma</taxon>
    </lineage>
</organism>
<evidence type="ECO:0000313" key="10">
    <source>
        <dbReference type="Proteomes" id="UP001174694"/>
    </source>
</evidence>
<evidence type="ECO:0000256" key="5">
    <source>
        <dbReference type="ARBA" id="ARBA00022729"/>
    </source>
</evidence>
<proteinExistence type="inferred from homology"/>
<sequence>MFEDINYSGDGGIHGQLLRNNGFQGDSPSLTAYAAVGNVTLSIDTANPLSTAITHSLKVAVPSGTTGQVGFSNAGYLGVPVNEDTYANYFWVKGAYSGPVALSLIGPSGTVYATKTITIDSNADSFTYYETTYTSEQSYESSNYWQLTFDASFVAGSALYFDLVQLFPVTYHQRYNGLRNDVATYLEQIAPSFLRFPGGNNLEGATVASRWKWNETIGPVHLRPGRQGDWGYANTDALGLMEYFQWCIDMSMEPLLAVWSGLTLGGGVVSGSALQPYIDDILNELEFILGDTSTTWGALRAQYGRSDPYSLNYIEVGNEDFLSGGCDTYASRFTDIYNAIHAAYPDITIVASTSEADCLPSTLPAGAYTDTHWYLSPDSFVAKFNEWDNVARGNGFGVLVGEYASTSGNDGSTTYWSNMQGSCGEAVYMIGMERNSDLVKMASFAPLFEHYDMAQWSPDLFGVNSTVGSITGSTSFWVQHMFSTNRGTTILPVTSDSAFGPVYWVASSKSDGTYYVKLANYGSSAASVTVKFSGATFSSSASLMLLSGPQLTSNYPGIVSITPQTSTVAGSSSDGYAISIPAWGVAVLAVTG</sequence>
<evidence type="ECO:0000256" key="6">
    <source>
        <dbReference type="ARBA" id="ARBA00022801"/>
    </source>
</evidence>
<dbReference type="Gene3D" id="3.20.20.80">
    <property type="entry name" value="Glycosidases"/>
    <property type="match status" value="1"/>
</dbReference>
<name>A0AA38VLR3_9PEZI</name>
<dbReference type="PANTHER" id="PTHR31776">
    <property type="entry name" value="ALPHA-L-ARABINOFURANOSIDASE 1"/>
    <property type="match status" value="1"/>
</dbReference>
<feature type="domain" description="Alpha-L-arabinofuranosidase C-terminal" evidence="8">
    <location>
        <begin position="401"/>
        <end position="584"/>
    </location>
</feature>
<evidence type="ECO:0000256" key="3">
    <source>
        <dbReference type="ARBA" id="ARBA00007186"/>
    </source>
</evidence>
<dbReference type="GO" id="GO:0046373">
    <property type="term" value="P:L-arabinose metabolic process"/>
    <property type="evidence" value="ECO:0007669"/>
    <property type="project" value="InterPro"/>
</dbReference>
<dbReference type="InterPro" id="IPR017853">
    <property type="entry name" value="GH"/>
</dbReference>
<dbReference type="Proteomes" id="UP001174694">
    <property type="component" value="Unassembled WGS sequence"/>
</dbReference>
<dbReference type="InterPro" id="IPR051563">
    <property type="entry name" value="Glycosyl_Hydrolase_51"/>
</dbReference>
<keyword evidence="5" id="KW-0732">Signal</keyword>